<dbReference type="EMBL" id="GBRH01237709">
    <property type="protein sequence ID" value="JAD60186.1"/>
    <property type="molecule type" value="Transcribed_RNA"/>
</dbReference>
<name>A0A0A9BA43_ARUDO</name>
<evidence type="ECO:0000313" key="1">
    <source>
        <dbReference type="EMBL" id="JAD60186.1"/>
    </source>
</evidence>
<accession>A0A0A9BA43</accession>
<protein>
    <submittedName>
        <fullName evidence="1">Uncharacterized protein</fullName>
    </submittedName>
</protein>
<reference evidence="1" key="1">
    <citation type="submission" date="2014-09" db="EMBL/GenBank/DDBJ databases">
        <authorList>
            <person name="Magalhaes I.L.F."/>
            <person name="Oliveira U."/>
            <person name="Santos F.R."/>
            <person name="Vidigal T.H.D.A."/>
            <person name="Brescovit A.D."/>
            <person name="Santos A.J."/>
        </authorList>
    </citation>
    <scope>NUCLEOTIDE SEQUENCE</scope>
    <source>
        <tissue evidence="1">Shoot tissue taken approximately 20 cm above the soil surface</tissue>
    </source>
</reference>
<organism evidence="1">
    <name type="scientific">Arundo donax</name>
    <name type="common">Giant reed</name>
    <name type="synonym">Donax arundinaceus</name>
    <dbReference type="NCBI Taxonomy" id="35708"/>
    <lineage>
        <taxon>Eukaryota</taxon>
        <taxon>Viridiplantae</taxon>
        <taxon>Streptophyta</taxon>
        <taxon>Embryophyta</taxon>
        <taxon>Tracheophyta</taxon>
        <taxon>Spermatophyta</taxon>
        <taxon>Magnoliopsida</taxon>
        <taxon>Liliopsida</taxon>
        <taxon>Poales</taxon>
        <taxon>Poaceae</taxon>
        <taxon>PACMAD clade</taxon>
        <taxon>Arundinoideae</taxon>
        <taxon>Arundineae</taxon>
        <taxon>Arundo</taxon>
    </lineage>
</organism>
<proteinExistence type="predicted"/>
<sequence>MLLLQYLTLESHRGMMDWDNKGHFPNILHPFYYAWPSQLLSVPKASQATPWKCFFAGTDTDDRSNQC</sequence>
<reference evidence="1" key="2">
    <citation type="journal article" date="2015" name="Data Brief">
        <title>Shoot transcriptome of the giant reed, Arundo donax.</title>
        <authorList>
            <person name="Barrero R.A."/>
            <person name="Guerrero F.D."/>
            <person name="Moolhuijzen P."/>
            <person name="Goolsby J.A."/>
            <person name="Tidwell J."/>
            <person name="Bellgard S.E."/>
            <person name="Bellgard M.I."/>
        </authorList>
    </citation>
    <scope>NUCLEOTIDE SEQUENCE</scope>
    <source>
        <tissue evidence="1">Shoot tissue taken approximately 20 cm above the soil surface</tissue>
    </source>
</reference>
<dbReference type="AlphaFoldDB" id="A0A0A9BA43"/>